<feature type="transmembrane region" description="Helical" evidence="5">
    <location>
        <begin position="205"/>
        <end position="222"/>
    </location>
</feature>
<feature type="transmembrane region" description="Helical" evidence="5">
    <location>
        <begin position="20"/>
        <end position="45"/>
    </location>
</feature>
<feature type="domain" description="STAS" evidence="6">
    <location>
        <begin position="443"/>
        <end position="557"/>
    </location>
</feature>
<evidence type="ECO:0000259" key="6">
    <source>
        <dbReference type="PROSITE" id="PS50801"/>
    </source>
</evidence>
<dbReference type="KEGG" id="aagg:ETAA8_18390"/>
<keyword evidence="3 5" id="KW-1133">Transmembrane helix</keyword>
<dbReference type="InterPro" id="IPR011547">
    <property type="entry name" value="SLC26A/SulP_dom"/>
</dbReference>
<evidence type="ECO:0000256" key="2">
    <source>
        <dbReference type="ARBA" id="ARBA00022692"/>
    </source>
</evidence>
<name>A0A517Y943_9BACT</name>
<sequence>MNVRNLLPITDWLPRYDRAWISADLIAGITLAAYAIPVSLAYAALAGLPPQMGLYCYLAGGIGYLVFGSSRHVAIGPTSAISLLLGVSLLELDPSDQQKLAVLASLTAVAMACVFSVAWLLRLSVLVNFISESILTGFKAGAALVIAATQLPKLLGVKGGGDDFFERVWILIQQADATHWLTLAVGVCAIAFLLAGERLLPRRPIALFVVLVSIVAVWFWQLDQRGVKIVGFIPAGLPSFQWRAFDVSQLTLLEGKQIVRLASACFLLSYIESVSAARTFALKHKYDVNPRQELLGLGAASLLAGLFQGYPIAGGLSQSAVNERAGARTQLSLLFASLSIGIVLVFLTAFFRTLPDAVLAAVVLVAVKGLINVPELLHLWRTSRLDFAAASVAFSGVLLMGVLDGVLVAVLASILMLLGRVSRPYIAFLGRIPGTPRFSDLARHSKNEPIQGAIVFRVQSSLLYFNVDHVLEVVRQRAQSTEGLQRVICDLSNVPYVDIAGARMLLRMYDEFDSRGVIFRVVEAHGPVREMLRAEGLEAKSGPITRLESLADLLSEKRPAS</sequence>
<dbReference type="SUPFAM" id="SSF52091">
    <property type="entry name" value="SpoIIaa-like"/>
    <property type="match status" value="1"/>
</dbReference>
<comment type="subcellular location">
    <subcellularLocation>
        <location evidence="1">Membrane</location>
        <topology evidence="1">Multi-pass membrane protein</topology>
    </subcellularLocation>
</comment>
<dbReference type="PROSITE" id="PS50801">
    <property type="entry name" value="STAS"/>
    <property type="match status" value="1"/>
</dbReference>
<protein>
    <submittedName>
        <fullName evidence="7">Putative sulfate transporter</fullName>
    </submittedName>
</protein>
<feature type="transmembrane region" description="Helical" evidence="5">
    <location>
        <begin position="177"/>
        <end position="196"/>
    </location>
</feature>
<organism evidence="7 8">
    <name type="scientific">Anatilimnocola aggregata</name>
    <dbReference type="NCBI Taxonomy" id="2528021"/>
    <lineage>
        <taxon>Bacteria</taxon>
        <taxon>Pseudomonadati</taxon>
        <taxon>Planctomycetota</taxon>
        <taxon>Planctomycetia</taxon>
        <taxon>Pirellulales</taxon>
        <taxon>Pirellulaceae</taxon>
        <taxon>Anatilimnocola</taxon>
    </lineage>
</organism>
<feature type="transmembrane region" description="Helical" evidence="5">
    <location>
        <begin position="102"/>
        <end position="121"/>
    </location>
</feature>
<proteinExistence type="predicted"/>
<accession>A0A517Y943</accession>
<dbReference type="Proteomes" id="UP000315017">
    <property type="component" value="Chromosome"/>
</dbReference>
<reference evidence="7 8" key="1">
    <citation type="submission" date="2019-02" db="EMBL/GenBank/DDBJ databases">
        <title>Deep-cultivation of Planctomycetes and their phenomic and genomic characterization uncovers novel biology.</title>
        <authorList>
            <person name="Wiegand S."/>
            <person name="Jogler M."/>
            <person name="Boedeker C."/>
            <person name="Pinto D."/>
            <person name="Vollmers J."/>
            <person name="Rivas-Marin E."/>
            <person name="Kohn T."/>
            <person name="Peeters S.H."/>
            <person name="Heuer A."/>
            <person name="Rast P."/>
            <person name="Oberbeckmann S."/>
            <person name="Bunk B."/>
            <person name="Jeske O."/>
            <person name="Meyerdierks A."/>
            <person name="Storesund J.E."/>
            <person name="Kallscheuer N."/>
            <person name="Luecker S."/>
            <person name="Lage O.M."/>
            <person name="Pohl T."/>
            <person name="Merkel B.J."/>
            <person name="Hornburger P."/>
            <person name="Mueller R.-W."/>
            <person name="Bruemmer F."/>
            <person name="Labrenz M."/>
            <person name="Spormann A.M."/>
            <person name="Op den Camp H."/>
            <person name="Overmann J."/>
            <person name="Amann R."/>
            <person name="Jetten M.S.M."/>
            <person name="Mascher T."/>
            <person name="Medema M.H."/>
            <person name="Devos D.P."/>
            <person name="Kaster A.-K."/>
            <person name="Ovreas L."/>
            <person name="Rohde M."/>
            <person name="Galperin M.Y."/>
            <person name="Jogler C."/>
        </authorList>
    </citation>
    <scope>NUCLEOTIDE SEQUENCE [LARGE SCALE GENOMIC DNA]</scope>
    <source>
        <strain evidence="7 8">ETA_A8</strain>
    </source>
</reference>
<dbReference type="OrthoDB" id="9771198at2"/>
<dbReference type="InterPro" id="IPR001902">
    <property type="entry name" value="SLC26A/SulP_fam"/>
</dbReference>
<dbReference type="Pfam" id="PF00916">
    <property type="entry name" value="Sulfate_transp"/>
    <property type="match status" value="1"/>
</dbReference>
<dbReference type="EMBL" id="CP036274">
    <property type="protein sequence ID" value="QDU26758.1"/>
    <property type="molecule type" value="Genomic_DNA"/>
</dbReference>
<dbReference type="CDD" id="cd07042">
    <property type="entry name" value="STAS_SulP_like_sulfate_transporter"/>
    <property type="match status" value="1"/>
</dbReference>
<dbReference type="RefSeq" id="WP_145087580.1">
    <property type="nucleotide sequence ID" value="NZ_CP036274.1"/>
</dbReference>
<feature type="transmembrane region" description="Helical" evidence="5">
    <location>
        <begin position="52"/>
        <end position="67"/>
    </location>
</feature>
<dbReference type="AlphaFoldDB" id="A0A517Y943"/>
<evidence type="ECO:0000256" key="4">
    <source>
        <dbReference type="ARBA" id="ARBA00023136"/>
    </source>
</evidence>
<dbReference type="PANTHER" id="PTHR11814">
    <property type="entry name" value="SULFATE TRANSPORTER"/>
    <property type="match status" value="1"/>
</dbReference>
<dbReference type="Pfam" id="PF01740">
    <property type="entry name" value="STAS"/>
    <property type="match status" value="1"/>
</dbReference>
<dbReference type="GO" id="GO:0016020">
    <property type="term" value="C:membrane"/>
    <property type="evidence" value="ECO:0007669"/>
    <property type="project" value="UniProtKB-SubCell"/>
</dbReference>
<gene>
    <name evidence="7" type="ORF">ETAA8_18390</name>
</gene>
<dbReference type="InterPro" id="IPR036513">
    <property type="entry name" value="STAS_dom_sf"/>
</dbReference>
<feature type="transmembrane region" description="Helical" evidence="5">
    <location>
        <begin position="73"/>
        <end position="90"/>
    </location>
</feature>
<dbReference type="InterPro" id="IPR002645">
    <property type="entry name" value="STAS_dom"/>
</dbReference>
<evidence type="ECO:0000256" key="5">
    <source>
        <dbReference type="SAM" id="Phobius"/>
    </source>
</evidence>
<feature type="transmembrane region" description="Helical" evidence="5">
    <location>
        <begin position="392"/>
        <end position="418"/>
    </location>
</feature>
<feature type="transmembrane region" description="Helical" evidence="5">
    <location>
        <begin position="358"/>
        <end position="380"/>
    </location>
</feature>
<keyword evidence="2 5" id="KW-0812">Transmembrane</keyword>
<dbReference type="Gene3D" id="3.30.750.24">
    <property type="entry name" value="STAS domain"/>
    <property type="match status" value="1"/>
</dbReference>
<feature type="transmembrane region" description="Helical" evidence="5">
    <location>
        <begin position="333"/>
        <end position="351"/>
    </location>
</feature>
<evidence type="ECO:0000256" key="1">
    <source>
        <dbReference type="ARBA" id="ARBA00004141"/>
    </source>
</evidence>
<dbReference type="NCBIfam" id="TIGR00815">
    <property type="entry name" value="sulP"/>
    <property type="match status" value="1"/>
</dbReference>
<keyword evidence="4 5" id="KW-0472">Membrane</keyword>
<evidence type="ECO:0000313" key="8">
    <source>
        <dbReference type="Proteomes" id="UP000315017"/>
    </source>
</evidence>
<feature type="transmembrane region" description="Helical" evidence="5">
    <location>
        <begin position="294"/>
        <end position="313"/>
    </location>
</feature>
<keyword evidence="8" id="KW-1185">Reference proteome</keyword>
<evidence type="ECO:0000313" key="7">
    <source>
        <dbReference type="EMBL" id="QDU26758.1"/>
    </source>
</evidence>
<evidence type="ECO:0000256" key="3">
    <source>
        <dbReference type="ARBA" id="ARBA00022989"/>
    </source>
</evidence>
<dbReference type="GO" id="GO:0055085">
    <property type="term" value="P:transmembrane transport"/>
    <property type="evidence" value="ECO:0007669"/>
    <property type="project" value="InterPro"/>
</dbReference>